<reference evidence="1 2" key="1">
    <citation type="submission" date="2015-11" db="EMBL/GenBank/DDBJ databases">
        <title>Exploring the genomic traits of fungus-feeding bacterial genus Collimonas.</title>
        <authorList>
            <person name="Song C."/>
            <person name="Schmidt R."/>
            <person name="de Jager V."/>
            <person name="Krzyzanowska D."/>
            <person name="Jongedijk E."/>
            <person name="Cankar K."/>
            <person name="Beekwilder J."/>
            <person name="van Veen A."/>
            <person name="de Boer W."/>
            <person name="van Veen J.A."/>
            <person name="Garbeva P."/>
        </authorList>
    </citation>
    <scope>NUCLEOTIDE SEQUENCE [LARGE SCALE GENOMIC DNA]</scope>
    <source>
        <strain evidence="1 2">Ter6</strain>
    </source>
</reference>
<evidence type="ECO:0000313" key="2">
    <source>
        <dbReference type="Proteomes" id="UP000072421"/>
    </source>
</evidence>
<sequence>MVLHRELAVRLLDLFISSVFRNTQYFVKITLRHLFAPCCLSENAEQCCNSICPAHLRAGLRLYIA</sequence>
<dbReference type="Proteomes" id="UP000072421">
    <property type="component" value="Chromosome"/>
</dbReference>
<gene>
    <name evidence="1" type="ORF">CFter6_4713</name>
</gene>
<name>A0A127PHK9_9BURK</name>
<organism evidence="1">
    <name type="scientific">Collimonas fungivorans</name>
    <dbReference type="NCBI Taxonomy" id="158899"/>
    <lineage>
        <taxon>Bacteria</taxon>
        <taxon>Pseudomonadati</taxon>
        <taxon>Pseudomonadota</taxon>
        <taxon>Betaproteobacteria</taxon>
        <taxon>Burkholderiales</taxon>
        <taxon>Oxalobacteraceae</taxon>
        <taxon>Collimonas</taxon>
    </lineage>
</organism>
<dbReference type="AlphaFoldDB" id="A0A127PHK9"/>
<evidence type="ECO:0000313" key="1">
    <source>
        <dbReference type="EMBL" id="AMO97296.1"/>
    </source>
</evidence>
<protein>
    <submittedName>
        <fullName evidence="1">Uncharacterized protein</fullName>
    </submittedName>
</protein>
<accession>A0A127PHK9</accession>
<proteinExistence type="predicted"/>
<dbReference type="EMBL" id="CP013232">
    <property type="protein sequence ID" value="AMO97296.1"/>
    <property type="molecule type" value="Genomic_DNA"/>
</dbReference>